<dbReference type="Pfam" id="PF14303">
    <property type="entry name" value="NAM-associated"/>
    <property type="match status" value="1"/>
</dbReference>
<feature type="compositionally biased region" description="Polar residues" evidence="1">
    <location>
        <begin position="90"/>
        <end position="107"/>
    </location>
</feature>
<feature type="compositionally biased region" description="Polar residues" evidence="1">
    <location>
        <begin position="11"/>
        <end position="21"/>
    </location>
</feature>
<dbReference type="PANTHER" id="PTHR45023:SF4">
    <property type="entry name" value="GLYCINE-RICH PROTEIN-RELATED"/>
    <property type="match status" value="1"/>
</dbReference>
<reference evidence="3" key="2">
    <citation type="submission" date="2022-01" db="EMBL/GenBank/DDBJ databases">
        <authorList>
            <person name="Yamashiro T."/>
            <person name="Shiraishi A."/>
            <person name="Satake H."/>
            <person name="Nakayama K."/>
        </authorList>
    </citation>
    <scope>NUCLEOTIDE SEQUENCE</scope>
</reference>
<feature type="region of interest" description="Disordered" evidence="1">
    <location>
        <begin position="1"/>
        <end position="36"/>
    </location>
</feature>
<reference evidence="3" key="1">
    <citation type="journal article" date="2022" name="Int. J. Mol. Sci.">
        <title>Draft Genome of Tanacetum Coccineum: Genomic Comparison of Closely Related Tanacetum-Family Plants.</title>
        <authorList>
            <person name="Yamashiro T."/>
            <person name="Shiraishi A."/>
            <person name="Nakayama K."/>
            <person name="Satake H."/>
        </authorList>
    </citation>
    <scope>NUCLEOTIDE SEQUENCE</scope>
</reference>
<feature type="compositionally biased region" description="Polar residues" evidence="1">
    <location>
        <begin position="66"/>
        <end position="83"/>
    </location>
</feature>
<name>A0ABQ5A7D0_9ASTR</name>
<dbReference type="PANTHER" id="PTHR45023">
    <property type="match status" value="1"/>
</dbReference>
<organism evidence="3 4">
    <name type="scientific">Tanacetum coccineum</name>
    <dbReference type="NCBI Taxonomy" id="301880"/>
    <lineage>
        <taxon>Eukaryota</taxon>
        <taxon>Viridiplantae</taxon>
        <taxon>Streptophyta</taxon>
        <taxon>Embryophyta</taxon>
        <taxon>Tracheophyta</taxon>
        <taxon>Spermatophyta</taxon>
        <taxon>Magnoliopsida</taxon>
        <taxon>eudicotyledons</taxon>
        <taxon>Gunneridae</taxon>
        <taxon>Pentapetalae</taxon>
        <taxon>asterids</taxon>
        <taxon>campanulids</taxon>
        <taxon>Asterales</taxon>
        <taxon>Asteraceae</taxon>
        <taxon>Asteroideae</taxon>
        <taxon>Anthemideae</taxon>
        <taxon>Anthemidinae</taxon>
        <taxon>Tanacetum</taxon>
    </lineage>
</organism>
<comment type="caution">
    <text evidence="3">The sequence shown here is derived from an EMBL/GenBank/DDBJ whole genome shotgun (WGS) entry which is preliminary data.</text>
</comment>
<dbReference type="Proteomes" id="UP001151760">
    <property type="component" value="Unassembled WGS sequence"/>
</dbReference>
<dbReference type="EMBL" id="BQNB010012053">
    <property type="protein sequence ID" value="GJS98549.1"/>
    <property type="molecule type" value="Genomic_DNA"/>
</dbReference>
<feature type="compositionally biased region" description="Basic residues" evidence="1">
    <location>
        <begin position="167"/>
        <end position="177"/>
    </location>
</feature>
<feature type="compositionally biased region" description="Basic and acidic residues" evidence="1">
    <location>
        <begin position="178"/>
        <end position="188"/>
    </location>
</feature>
<feature type="region of interest" description="Disordered" evidence="1">
    <location>
        <begin position="151"/>
        <end position="191"/>
    </location>
</feature>
<keyword evidence="4" id="KW-1185">Reference proteome</keyword>
<feature type="region of interest" description="Disordered" evidence="1">
    <location>
        <begin position="66"/>
        <end position="107"/>
    </location>
</feature>
<gene>
    <name evidence="3" type="ORF">Tco_0819719</name>
</gene>
<evidence type="ECO:0000256" key="1">
    <source>
        <dbReference type="SAM" id="MobiDB-lite"/>
    </source>
</evidence>
<feature type="compositionally biased region" description="Low complexity" evidence="1">
    <location>
        <begin position="327"/>
        <end position="337"/>
    </location>
</feature>
<accession>A0ABQ5A7D0</accession>
<protein>
    <submittedName>
        <fullName evidence="3">ABC transporter G family member 7 isoform X2</fullName>
    </submittedName>
</protein>
<proteinExistence type="predicted"/>
<evidence type="ECO:0000259" key="2">
    <source>
        <dbReference type="Pfam" id="PF14303"/>
    </source>
</evidence>
<sequence>MFNKKRIPKTKTPNSRLQQSVPHLAPDPKFQLSGVSPPVRFRSPSFEYTSQLPHPPQNNNIFYQNRPFNPPYNNQNAFSQSPTGLYRPTMESSTASQPNHPYSSVNRTNLDMDFEQNIFSQDYNYSQDYSMGYGSGHGSAHASAHGSALVNDDVEDDSPVEEVSPVKPKKPSRRVARAKKDAPKEPPKDWTVAEETALCQAWCDVSENNIAGNSMKTSGFWNAVITYFEKKTCLIRGYDSIVSKWKNRVHPRICAFCAIIHNVEANHESGTNDLNVYHKACVEYKMIYKQDFTLEHCYKVLKDHQGWIDIEMPNFYNTHRRKKSKTSETTSGSASGGIDLNDEADEETEELRPIGRDRSKAKKKSAGSSRAGSSSFVDLVADKFLNMKQKK</sequence>
<feature type="compositionally biased region" description="Acidic residues" evidence="1">
    <location>
        <begin position="340"/>
        <end position="349"/>
    </location>
</feature>
<evidence type="ECO:0000313" key="4">
    <source>
        <dbReference type="Proteomes" id="UP001151760"/>
    </source>
</evidence>
<feature type="region of interest" description="Disordered" evidence="1">
    <location>
        <begin position="319"/>
        <end position="373"/>
    </location>
</feature>
<dbReference type="InterPro" id="IPR029466">
    <property type="entry name" value="NAM-associated_C"/>
</dbReference>
<feature type="domain" description="No apical meristem-associated C-terminal" evidence="2">
    <location>
        <begin position="291"/>
        <end position="365"/>
    </location>
</feature>
<evidence type="ECO:0000313" key="3">
    <source>
        <dbReference type="EMBL" id="GJS98549.1"/>
    </source>
</evidence>